<comment type="caution">
    <text evidence="3">The sequence shown here is derived from an EMBL/GenBank/DDBJ whole genome shotgun (WGS) entry which is preliminary data.</text>
</comment>
<dbReference type="AlphaFoldDB" id="A0A5A9XAJ7"/>
<keyword evidence="2" id="KW-0694">RNA-binding</keyword>
<dbReference type="GO" id="GO:1902209">
    <property type="term" value="P:negative regulation of bacterial-type flagellum assembly"/>
    <property type="evidence" value="ECO:0007669"/>
    <property type="project" value="InterPro"/>
</dbReference>
<dbReference type="GO" id="GO:0048027">
    <property type="term" value="F:mRNA 5'-UTR binding"/>
    <property type="evidence" value="ECO:0007669"/>
    <property type="project" value="InterPro"/>
</dbReference>
<dbReference type="Proteomes" id="UP000324298">
    <property type="component" value="Unassembled WGS sequence"/>
</dbReference>
<gene>
    <name evidence="3" type="ORF">ET418_13950</name>
</gene>
<evidence type="ECO:0000256" key="1">
    <source>
        <dbReference type="ARBA" id="ARBA00022795"/>
    </source>
</evidence>
<evidence type="ECO:0000256" key="2">
    <source>
        <dbReference type="ARBA" id="ARBA00022884"/>
    </source>
</evidence>
<evidence type="ECO:0000313" key="3">
    <source>
        <dbReference type="EMBL" id="KAA0889884.1"/>
    </source>
</evidence>
<keyword evidence="4" id="KW-1185">Reference proteome</keyword>
<dbReference type="InterPro" id="IPR009967">
    <property type="entry name" value="Flagellum_FlbT"/>
</dbReference>
<proteinExistence type="predicted"/>
<dbReference type="GO" id="GO:0006402">
    <property type="term" value="P:mRNA catabolic process"/>
    <property type="evidence" value="ECO:0007669"/>
    <property type="project" value="InterPro"/>
</dbReference>
<dbReference type="Pfam" id="PF07378">
    <property type="entry name" value="FlbT"/>
    <property type="match status" value="1"/>
</dbReference>
<keyword evidence="3" id="KW-0966">Cell projection</keyword>
<name>A0A5A9XAJ7_9BACT</name>
<sequence>MPLKLTLKPQEKVIIGGAVVKNGASTSHFTIENNVPVLRQADILTEAEATTPCRRIYLALQLMYIDEDNCAVTLPIFSALVDELLEAVPSMKELISKTNQYTLNKEYYQALKQAKKLIAYEEELLINVSKSC</sequence>
<dbReference type="EMBL" id="SRSD01000008">
    <property type="protein sequence ID" value="KAA0889884.1"/>
    <property type="molecule type" value="Genomic_DNA"/>
</dbReference>
<reference evidence="3 4" key="1">
    <citation type="submission" date="2019-04" db="EMBL/GenBank/DDBJ databases">
        <title>Geobacter ruber sp. nov., ferric-reducing bacteria isolated from paddy soil.</title>
        <authorList>
            <person name="Xu Z."/>
            <person name="Masuda Y."/>
            <person name="Itoh H."/>
            <person name="Senoo K."/>
        </authorList>
    </citation>
    <scope>NUCLEOTIDE SEQUENCE [LARGE SCALE GENOMIC DNA]</scope>
    <source>
        <strain evidence="3 4">Red88</strain>
    </source>
</reference>
<protein>
    <submittedName>
        <fullName evidence="3">Flagellar protein FlbT</fullName>
    </submittedName>
</protein>
<keyword evidence="3" id="KW-0969">Cilium</keyword>
<keyword evidence="1" id="KW-1005">Bacterial flagellum biogenesis</keyword>
<accession>A0A5A9XAJ7</accession>
<keyword evidence="3" id="KW-0282">Flagellum</keyword>
<organism evidence="3 4">
    <name type="scientific">Oryzomonas rubra</name>
    <dbReference type="NCBI Taxonomy" id="2509454"/>
    <lineage>
        <taxon>Bacteria</taxon>
        <taxon>Pseudomonadati</taxon>
        <taxon>Thermodesulfobacteriota</taxon>
        <taxon>Desulfuromonadia</taxon>
        <taxon>Geobacterales</taxon>
        <taxon>Geobacteraceae</taxon>
        <taxon>Oryzomonas</taxon>
    </lineage>
</organism>
<dbReference type="OrthoDB" id="8561314at2"/>
<evidence type="ECO:0000313" key="4">
    <source>
        <dbReference type="Proteomes" id="UP000324298"/>
    </source>
</evidence>